<evidence type="ECO:0000313" key="11">
    <source>
        <dbReference type="Proteomes" id="UP001153636"/>
    </source>
</evidence>
<evidence type="ECO:0000256" key="2">
    <source>
        <dbReference type="ARBA" id="ARBA00006395"/>
    </source>
</evidence>
<dbReference type="Gene3D" id="2.40.50.770">
    <property type="entry name" value="RecQ-mediated genome instability protein Rmi1, C-terminal domain"/>
    <property type="match status" value="1"/>
</dbReference>
<accession>A0A9P0D526</accession>
<dbReference type="OrthoDB" id="341511at2759"/>
<evidence type="ECO:0000313" key="10">
    <source>
        <dbReference type="EMBL" id="CAH1112119.1"/>
    </source>
</evidence>
<feature type="domain" description="RecQ-mediated genome instability protein 1 C-terminal OB-fold" evidence="8">
    <location>
        <begin position="425"/>
        <end position="533"/>
    </location>
</feature>
<dbReference type="Pfam" id="PF16099">
    <property type="entry name" value="RMI1_C"/>
    <property type="match status" value="1"/>
</dbReference>
<dbReference type="Proteomes" id="UP001153636">
    <property type="component" value="Chromosome 6"/>
</dbReference>
<dbReference type="EMBL" id="OV651818">
    <property type="protein sequence ID" value="CAH1112119.1"/>
    <property type="molecule type" value="Genomic_DNA"/>
</dbReference>
<dbReference type="InterPro" id="IPR049363">
    <property type="entry name" value="RMI1_N"/>
</dbReference>
<dbReference type="PANTHER" id="PTHR14790">
    <property type="entry name" value="RECQ-MEDIATED GENOME INSTABILITY PROTEIN 1 RMI1"/>
    <property type="match status" value="1"/>
</dbReference>
<evidence type="ECO:0000256" key="1">
    <source>
        <dbReference type="ARBA" id="ARBA00004123"/>
    </source>
</evidence>
<comment type="function">
    <text evidence="6">Essential component of the RMI complex, a complex that plays an important role in the processing of homologous recombination intermediates to limit DNA crossover formation in cells. Promotes TOP3A binding to double Holliday junctions (DHJ) and hence stimulates TOP3A-mediated dissolution. Required for BLM phosphorylation during mitosis. Within the BLM complex, required for BLM and TOP3A stability.</text>
</comment>
<evidence type="ECO:0000256" key="3">
    <source>
        <dbReference type="ARBA" id="ARBA00018987"/>
    </source>
</evidence>
<evidence type="ECO:0000259" key="7">
    <source>
        <dbReference type="Pfam" id="PF08585"/>
    </source>
</evidence>
<organism evidence="10 11">
    <name type="scientific">Psylliodes chrysocephalus</name>
    <dbReference type="NCBI Taxonomy" id="3402493"/>
    <lineage>
        <taxon>Eukaryota</taxon>
        <taxon>Metazoa</taxon>
        <taxon>Ecdysozoa</taxon>
        <taxon>Arthropoda</taxon>
        <taxon>Hexapoda</taxon>
        <taxon>Insecta</taxon>
        <taxon>Pterygota</taxon>
        <taxon>Neoptera</taxon>
        <taxon>Endopterygota</taxon>
        <taxon>Coleoptera</taxon>
        <taxon>Polyphaga</taxon>
        <taxon>Cucujiformia</taxon>
        <taxon>Chrysomeloidea</taxon>
        <taxon>Chrysomelidae</taxon>
        <taxon>Galerucinae</taxon>
        <taxon>Alticini</taxon>
        <taxon>Psylliodes</taxon>
    </lineage>
</organism>
<keyword evidence="4" id="KW-0235">DNA replication</keyword>
<dbReference type="GO" id="GO:0006260">
    <property type="term" value="P:DNA replication"/>
    <property type="evidence" value="ECO:0007669"/>
    <property type="project" value="UniProtKB-KW"/>
</dbReference>
<dbReference type="InterPro" id="IPR044881">
    <property type="entry name" value="RMI1_N_N_sf"/>
</dbReference>
<dbReference type="GO" id="GO:0000724">
    <property type="term" value="P:double-strand break repair via homologous recombination"/>
    <property type="evidence" value="ECO:0007669"/>
    <property type="project" value="TreeGrafter"/>
</dbReference>
<evidence type="ECO:0000256" key="5">
    <source>
        <dbReference type="ARBA" id="ARBA00023242"/>
    </source>
</evidence>
<dbReference type="PANTHER" id="PTHR14790:SF15">
    <property type="entry name" value="RECQ-MEDIATED GENOME INSTABILITY PROTEIN 1"/>
    <property type="match status" value="1"/>
</dbReference>
<evidence type="ECO:0000259" key="8">
    <source>
        <dbReference type="Pfam" id="PF16099"/>
    </source>
</evidence>
<dbReference type="AlphaFoldDB" id="A0A9P0D526"/>
<dbReference type="SMART" id="SM01161">
    <property type="entry name" value="DUF1767"/>
    <property type="match status" value="1"/>
</dbReference>
<dbReference type="InterPro" id="IPR013894">
    <property type="entry name" value="RMI1_OB"/>
</dbReference>
<dbReference type="InterPro" id="IPR042470">
    <property type="entry name" value="RMI1_N_C_sf"/>
</dbReference>
<comment type="similarity">
    <text evidence="2">Belongs to the RMI1 family.</text>
</comment>
<dbReference type="Pfam" id="PF08585">
    <property type="entry name" value="RMI1_N_C"/>
    <property type="match status" value="1"/>
</dbReference>
<dbReference type="InterPro" id="IPR032199">
    <property type="entry name" value="RMI1_C"/>
</dbReference>
<dbReference type="GO" id="GO:0000712">
    <property type="term" value="P:resolution of meiotic recombination intermediates"/>
    <property type="evidence" value="ECO:0007669"/>
    <property type="project" value="TreeGrafter"/>
</dbReference>
<sequence>MDEITNVENFFKSHQVHLSRVWLESCIDWCKENLPPNYTLKDLQCNVFEQWLILDLRDVEVACLPPNLSSQKKFTLNDNYTLQLMQVVDISKPKFWQLQRIRNGVPKNLEQELESSKRVLQLTLTDGVQEIEAIEYKTIKCLNLNLSPGKKIRLMGPIQIRRGRVMLEERHIKVIGGEVDTLLVENAAENILAKNLNQPLNPKPESIQENIQIENNSSNETGVPSAIQNQSNIIIHRNHDVPQNHTISDYISTNNTNISRNQMISTSTTTVTKKPPPPPPIDNFDNFDDEQEFELLMEVEQELKQYNKSNNTQSTQKTVTETRSRTPDMFDDMDLVLQSIEIPPVIDNRPSTSKKQSDISNFFNKPKEKLITNAEQPNEVINISDSLDLESFVSEDILNVNKTFLPHQPVIWPVDKLLKTIPNVTNGKFKIRAKFKSVIEKMNIVNDKFNLVVKVGDDTGDITLKIHNDVVVELIGISEVVFMGFKDGLSKNDSGVHRRLLEALKSLQTRLIALDNVLEVLVNVNETFPVLVKIL</sequence>
<evidence type="ECO:0000256" key="4">
    <source>
        <dbReference type="ARBA" id="ARBA00022705"/>
    </source>
</evidence>
<proteinExistence type="inferred from homology"/>
<dbReference type="GO" id="GO:0000166">
    <property type="term" value="F:nucleotide binding"/>
    <property type="evidence" value="ECO:0007669"/>
    <property type="project" value="InterPro"/>
</dbReference>
<protein>
    <recommendedName>
        <fullName evidence="3">RecQ-mediated genome instability protein 1</fullName>
    </recommendedName>
</protein>
<evidence type="ECO:0000259" key="9">
    <source>
        <dbReference type="Pfam" id="PF21000"/>
    </source>
</evidence>
<dbReference type="Gene3D" id="1.10.8.1020">
    <property type="entry name" value="RecQ-mediated genome instability protein 1, N-terminal domain"/>
    <property type="match status" value="1"/>
</dbReference>
<dbReference type="GO" id="GO:0031422">
    <property type="term" value="C:RecQ family helicase-topoisomerase III complex"/>
    <property type="evidence" value="ECO:0007669"/>
    <property type="project" value="TreeGrafter"/>
</dbReference>
<comment type="subcellular location">
    <subcellularLocation>
        <location evidence="1">Nucleus</location>
    </subcellularLocation>
</comment>
<keyword evidence="5" id="KW-0539">Nucleus</keyword>
<dbReference type="GO" id="GO:0016604">
    <property type="term" value="C:nuclear body"/>
    <property type="evidence" value="ECO:0007669"/>
    <property type="project" value="TreeGrafter"/>
</dbReference>
<feature type="domain" description="RecQ mediated genome instability protein 1 OB-fold" evidence="7">
    <location>
        <begin position="64"/>
        <end position="189"/>
    </location>
</feature>
<feature type="domain" description="RMI1 N-terminal" evidence="9">
    <location>
        <begin position="17"/>
        <end position="58"/>
    </location>
</feature>
<keyword evidence="11" id="KW-1185">Reference proteome</keyword>
<dbReference type="Pfam" id="PF21000">
    <property type="entry name" value="RMI1_N_N"/>
    <property type="match status" value="1"/>
</dbReference>
<name>A0A9P0D526_9CUCU</name>
<gene>
    <name evidence="10" type="ORF">PSYICH_LOCUS12226</name>
</gene>
<reference evidence="10" key="1">
    <citation type="submission" date="2022-01" db="EMBL/GenBank/DDBJ databases">
        <authorList>
            <person name="King R."/>
        </authorList>
    </citation>
    <scope>NUCLEOTIDE SEQUENCE</scope>
</reference>
<evidence type="ECO:0000256" key="6">
    <source>
        <dbReference type="ARBA" id="ARBA00024977"/>
    </source>
</evidence>